<reference evidence="9 10" key="1">
    <citation type="journal article" date="2012" name="J. Bacteriol.">
        <title>Draft genome sequence of Methanobacterium formicicum DSM 3637, an archaebacterium isolated from the methane producer amoeba Pelomyxa palustris.</title>
        <authorList>
            <person name="Gutierrez G."/>
        </authorList>
    </citation>
    <scope>NUCLEOTIDE SEQUENCE [LARGE SCALE GENOMIC DNA]</scope>
    <source>
        <strain evidence="10">DSM 3637 / PP1</strain>
    </source>
</reference>
<dbReference type="EC" id="2.7.7.3" evidence="7"/>
<dbReference type="HAMAP" id="MF_00647">
    <property type="entry name" value="PPAT_arch"/>
    <property type="match status" value="1"/>
</dbReference>
<evidence type="ECO:0000313" key="10">
    <source>
        <dbReference type="Proteomes" id="UP000007360"/>
    </source>
</evidence>
<dbReference type="InterPro" id="IPR023540">
    <property type="entry name" value="PPAT_arch"/>
</dbReference>
<evidence type="ECO:0000256" key="5">
    <source>
        <dbReference type="ARBA" id="ARBA00022840"/>
    </source>
</evidence>
<evidence type="ECO:0000256" key="2">
    <source>
        <dbReference type="ARBA" id="ARBA00022679"/>
    </source>
</evidence>
<comment type="caution">
    <text evidence="9">The sequence shown here is derived from an EMBL/GenBank/DDBJ whole genome shotgun (WGS) entry which is preliminary data.</text>
</comment>
<dbReference type="NCBIfam" id="TIGR00125">
    <property type="entry name" value="cyt_tran_rel"/>
    <property type="match status" value="1"/>
</dbReference>
<dbReference type="Gene3D" id="3.40.50.620">
    <property type="entry name" value="HUPs"/>
    <property type="match status" value="1"/>
</dbReference>
<keyword evidence="3 7" id="KW-0548">Nucleotidyltransferase</keyword>
<evidence type="ECO:0000313" key="9">
    <source>
        <dbReference type="EMBL" id="EKF86048.1"/>
    </source>
</evidence>
<dbReference type="GO" id="GO:0004595">
    <property type="term" value="F:pantetheine-phosphate adenylyltransferase activity"/>
    <property type="evidence" value="ECO:0007669"/>
    <property type="project" value="UniProtKB-UniRule"/>
</dbReference>
<dbReference type="GO" id="GO:0005524">
    <property type="term" value="F:ATP binding"/>
    <property type="evidence" value="ECO:0007669"/>
    <property type="project" value="UniProtKB-KW"/>
</dbReference>
<dbReference type="OrthoDB" id="53228at2157"/>
<dbReference type="SUPFAM" id="SSF52374">
    <property type="entry name" value="Nucleotidylyl transferase"/>
    <property type="match status" value="1"/>
</dbReference>
<evidence type="ECO:0000256" key="1">
    <source>
        <dbReference type="ARBA" id="ARBA00022490"/>
    </source>
</evidence>
<dbReference type="PATRIC" id="fig|1204725.3.peg.1237"/>
<organism evidence="9 10">
    <name type="scientific">Methanobacterium formicicum (strain DSM 3637 / PP1)</name>
    <dbReference type="NCBI Taxonomy" id="1204725"/>
    <lineage>
        <taxon>Archaea</taxon>
        <taxon>Methanobacteriati</taxon>
        <taxon>Methanobacteriota</taxon>
        <taxon>Methanomada group</taxon>
        <taxon>Methanobacteria</taxon>
        <taxon>Methanobacteriales</taxon>
        <taxon>Methanobacteriaceae</taxon>
        <taxon>Methanobacterium</taxon>
    </lineage>
</organism>
<dbReference type="InterPro" id="IPR014729">
    <property type="entry name" value="Rossmann-like_a/b/a_fold"/>
</dbReference>
<comment type="similarity">
    <text evidence="7">Belongs to the eukaryotic CoaD family.</text>
</comment>
<evidence type="ECO:0000256" key="7">
    <source>
        <dbReference type="HAMAP-Rule" id="MF_00647"/>
    </source>
</evidence>
<proteinExistence type="inferred from homology"/>
<keyword evidence="10" id="KW-1185">Reference proteome</keyword>
<comment type="catalytic activity">
    <reaction evidence="7">
        <text>(R)-4'-phosphopantetheine + ATP + H(+) = 3'-dephospho-CoA + diphosphate</text>
        <dbReference type="Rhea" id="RHEA:19801"/>
        <dbReference type="ChEBI" id="CHEBI:15378"/>
        <dbReference type="ChEBI" id="CHEBI:30616"/>
        <dbReference type="ChEBI" id="CHEBI:33019"/>
        <dbReference type="ChEBI" id="CHEBI:57328"/>
        <dbReference type="ChEBI" id="CHEBI:61723"/>
        <dbReference type="EC" id="2.7.7.3"/>
    </reaction>
</comment>
<dbReference type="Proteomes" id="UP000007360">
    <property type="component" value="Unassembled WGS sequence"/>
</dbReference>
<name>K2R0H4_METFP</name>
<gene>
    <name evidence="7" type="primary">coaD</name>
    <name evidence="9" type="ORF">A994_06161</name>
</gene>
<keyword evidence="2 7" id="KW-0808">Transferase</keyword>
<dbReference type="UniPathway" id="UPA00241"/>
<accession>K2R0H4</accession>
<keyword evidence="5 7" id="KW-0067">ATP-binding</keyword>
<keyword evidence="4 7" id="KW-0547">Nucleotide-binding</keyword>
<evidence type="ECO:0000256" key="3">
    <source>
        <dbReference type="ARBA" id="ARBA00022695"/>
    </source>
</evidence>
<keyword evidence="6 7" id="KW-0173">Coenzyme A biosynthesis</keyword>
<dbReference type="AlphaFoldDB" id="K2R0H4"/>
<comment type="subcellular location">
    <subcellularLocation>
        <location evidence="7">Cytoplasm</location>
    </subcellularLocation>
</comment>
<dbReference type="Pfam" id="PF01467">
    <property type="entry name" value="CTP_transf_like"/>
    <property type="match status" value="1"/>
</dbReference>
<dbReference type="InterPro" id="IPR004821">
    <property type="entry name" value="Cyt_trans-like"/>
</dbReference>
<dbReference type="GO" id="GO:0005737">
    <property type="term" value="C:cytoplasm"/>
    <property type="evidence" value="ECO:0007669"/>
    <property type="project" value="UniProtKB-SubCell"/>
</dbReference>
<dbReference type="NCBIfam" id="NF001985">
    <property type="entry name" value="PRK00777.1"/>
    <property type="match status" value="1"/>
</dbReference>
<evidence type="ECO:0000256" key="6">
    <source>
        <dbReference type="ARBA" id="ARBA00022993"/>
    </source>
</evidence>
<dbReference type="EMBL" id="AMPO01000004">
    <property type="protein sequence ID" value="EKF86048.1"/>
    <property type="molecule type" value="Genomic_DNA"/>
</dbReference>
<dbReference type="RefSeq" id="WP_004030505.1">
    <property type="nucleotide sequence ID" value="NZ_AMPO01000004.1"/>
</dbReference>
<dbReference type="GO" id="GO:0015937">
    <property type="term" value="P:coenzyme A biosynthetic process"/>
    <property type="evidence" value="ECO:0007669"/>
    <property type="project" value="UniProtKB-UniRule"/>
</dbReference>
<comment type="function">
    <text evidence="7">Reversibly transfers an adenylyl group from ATP to 4'-phosphopantetheine, yielding dephospho-CoA (dPCoA) and pyrophosphate.</text>
</comment>
<keyword evidence="1 7" id="KW-0963">Cytoplasm</keyword>
<sequence length="156" mass="17596">MIEQKYHKVAVGGTFDKFHRGHQLLVKTAFQVGEQVLIGVTSDKFGGIKGEIEPCNVRMSNLNQLLERRSNYTLSRLDDPYGVTIDDESVDAIVVSPETEPTAFKINQIRREKRMKPLDIITISMVLADDGKPISSTRIRRGEIDQVGTLIKKVER</sequence>
<protein>
    <recommendedName>
        <fullName evidence="7">Phosphopantetheine adenylyltransferase</fullName>
        <ecNumber evidence="7">2.7.7.3</ecNumber>
    </recommendedName>
    <alternativeName>
        <fullName evidence="7">Dephospho-CoA pyrophosphorylase</fullName>
    </alternativeName>
    <alternativeName>
        <fullName evidence="7">Pantetheine-phosphate adenylyltransferase</fullName>
        <shortName evidence="7">PPAT</shortName>
    </alternativeName>
</protein>
<evidence type="ECO:0000259" key="8">
    <source>
        <dbReference type="Pfam" id="PF01467"/>
    </source>
</evidence>
<evidence type="ECO:0000256" key="4">
    <source>
        <dbReference type="ARBA" id="ARBA00022741"/>
    </source>
</evidence>
<feature type="domain" description="Cytidyltransferase-like" evidence="8">
    <location>
        <begin position="11"/>
        <end position="141"/>
    </location>
</feature>
<comment type="pathway">
    <text evidence="7">Cofactor biosynthesis; coenzyme A biosynthesis.</text>
</comment>